<dbReference type="GO" id="GO:0016779">
    <property type="term" value="F:nucleotidyltransferase activity"/>
    <property type="evidence" value="ECO:0007669"/>
    <property type="project" value="UniProtKB-KW"/>
</dbReference>
<reference evidence="11 12" key="1">
    <citation type="submission" date="2015-09" db="EMBL/GenBank/DDBJ databases">
        <authorList>
            <consortium name="Pathogen Informatics"/>
        </authorList>
    </citation>
    <scope>NUCLEOTIDE SEQUENCE [LARGE SCALE GENOMIC DNA]</scope>
    <source>
        <strain evidence="11 12">2789STDY5834959</strain>
    </source>
</reference>
<dbReference type="Gene3D" id="1.10.10.60">
    <property type="entry name" value="Homeodomain-like"/>
    <property type="match status" value="1"/>
</dbReference>
<keyword evidence="7" id="KW-0238">DNA-binding</keyword>
<evidence type="ECO:0000256" key="2">
    <source>
        <dbReference type="ARBA" id="ARBA00022478"/>
    </source>
</evidence>
<dbReference type="EMBL" id="CYXY01000001">
    <property type="protein sequence ID" value="CUM71063.1"/>
    <property type="molecule type" value="Genomic_DNA"/>
</dbReference>
<dbReference type="Pfam" id="PF04963">
    <property type="entry name" value="Sigma54_CBD"/>
    <property type="match status" value="1"/>
</dbReference>
<dbReference type="PANTHER" id="PTHR32248">
    <property type="entry name" value="RNA POLYMERASE SIGMA-54 FACTOR"/>
    <property type="match status" value="1"/>
</dbReference>
<name>A0A173QZI6_ANAHA</name>
<evidence type="ECO:0000256" key="6">
    <source>
        <dbReference type="ARBA" id="ARBA00023082"/>
    </source>
</evidence>
<evidence type="ECO:0000256" key="5">
    <source>
        <dbReference type="ARBA" id="ARBA00023015"/>
    </source>
</evidence>
<protein>
    <submittedName>
        <fullName evidence="11">RNA polymerase factor sigma-54</fullName>
    </submittedName>
</protein>
<organism evidence="11 12">
    <name type="scientific">Anaerostipes hadrus</name>
    <dbReference type="NCBI Taxonomy" id="649756"/>
    <lineage>
        <taxon>Bacteria</taxon>
        <taxon>Bacillati</taxon>
        <taxon>Bacillota</taxon>
        <taxon>Clostridia</taxon>
        <taxon>Lachnospirales</taxon>
        <taxon>Lachnospiraceae</taxon>
        <taxon>Anaerostipes</taxon>
    </lineage>
</organism>
<feature type="domain" description="RNA polymerase sigma factor 54 DNA-binding" evidence="9">
    <location>
        <begin position="276"/>
        <end position="430"/>
    </location>
</feature>
<dbReference type="InterPro" id="IPR007046">
    <property type="entry name" value="RNA_pol_sigma_54_core-bd"/>
</dbReference>
<dbReference type="PRINTS" id="PR00045">
    <property type="entry name" value="SIGMA54FCT"/>
</dbReference>
<dbReference type="PANTHER" id="PTHR32248:SF4">
    <property type="entry name" value="RNA POLYMERASE SIGMA-54 FACTOR"/>
    <property type="match status" value="1"/>
</dbReference>
<evidence type="ECO:0000259" key="10">
    <source>
        <dbReference type="Pfam" id="PF04963"/>
    </source>
</evidence>
<dbReference type="GO" id="GO:0003677">
    <property type="term" value="F:DNA binding"/>
    <property type="evidence" value="ECO:0007669"/>
    <property type="project" value="UniProtKB-KW"/>
</dbReference>
<accession>A0A173QZI6</accession>
<dbReference type="PROSITE" id="PS00717">
    <property type="entry name" value="SIGMA54_1"/>
    <property type="match status" value="1"/>
</dbReference>
<gene>
    <name evidence="11" type="ORF">ERS852571_00111</name>
</gene>
<dbReference type="PROSITE" id="PS50044">
    <property type="entry name" value="SIGMA54_3"/>
    <property type="match status" value="1"/>
</dbReference>
<evidence type="ECO:0000256" key="3">
    <source>
        <dbReference type="ARBA" id="ARBA00022679"/>
    </source>
</evidence>
<evidence type="ECO:0000313" key="12">
    <source>
        <dbReference type="Proteomes" id="UP000095553"/>
    </source>
</evidence>
<dbReference type="Pfam" id="PF00309">
    <property type="entry name" value="Sigma54_AID"/>
    <property type="match status" value="1"/>
</dbReference>
<keyword evidence="2" id="KW-0240">DNA-directed RNA polymerase</keyword>
<keyword evidence="4" id="KW-0548">Nucleotidyltransferase</keyword>
<dbReference type="PROSITE" id="PS00718">
    <property type="entry name" value="SIGMA54_2"/>
    <property type="match status" value="1"/>
</dbReference>
<evidence type="ECO:0000313" key="11">
    <source>
        <dbReference type="EMBL" id="CUM71063.1"/>
    </source>
</evidence>
<evidence type="ECO:0000256" key="1">
    <source>
        <dbReference type="ARBA" id="ARBA00008798"/>
    </source>
</evidence>
<dbReference type="NCBIfam" id="TIGR02395">
    <property type="entry name" value="rpoN_sigma"/>
    <property type="match status" value="1"/>
</dbReference>
<dbReference type="Gene3D" id="1.10.10.1330">
    <property type="entry name" value="RNA polymerase sigma-54 factor, core-binding domain"/>
    <property type="match status" value="1"/>
</dbReference>
<keyword evidence="5" id="KW-0805">Transcription regulation</keyword>
<evidence type="ECO:0000259" key="9">
    <source>
        <dbReference type="Pfam" id="PF04552"/>
    </source>
</evidence>
<dbReference type="InterPro" id="IPR007634">
    <property type="entry name" value="RNA_pol_sigma_54_DNA-bd"/>
</dbReference>
<dbReference type="AlphaFoldDB" id="A0A173QZI6"/>
<proteinExistence type="inferred from homology"/>
<keyword evidence="3" id="KW-0808">Transferase</keyword>
<dbReference type="InterPro" id="IPR000394">
    <property type="entry name" value="RNA_pol_sigma_54"/>
</dbReference>
<dbReference type="PIRSF" id="PIRSF000774">
    <property type="entry name" value="RpoN"/>
    <property type="match status" value="1"/>
</dbReference>
<sequence>MNFSPKTTLVQTQTLSQTQLQSLKILSWDNFELNNFLQNEYIENPLLDYNENSNLPSWNQYVSYSSAKEDEDIYKEIPDFSENGIKEFLLDQLNQRNFSDLQWTAMQTMIDCLDDCGYFKLSLKDFSQWFGIDISTVKYCLDILSSLEPLGIFSKDLPHCLLRQLEARQELTPELNQIIRYHLDDIAAGKINTITQKLSMSTQDVRKCIAKIRELNPRPISGFLTNSTDYIVPDILIDYQDSSWIIRLNDQWIGNYSLCDYYLNMMHTSQSPELKEYFRKKYNRVQLIMHSIEQRRETILKITSAVLERQKDYFTGNSTLKPMTLADIASDISMHTSTISRGIKNKYLQYPFGVVYLKDLFTSSAGKKDNNSPITVKKQLKAIIASENPNKPYSDSTLSNLLKQKGIKISRRTVAKYREEIGIKSTYNRKIYNE</sequence>
<dbReference type="RefSeq" id="WP_055072168.1">
    <property type="nucleotide sequence ID" value="NZ_CYXY01000001.1"/>
</dbReference>
<dbReference type="Proteomes" id="UP000095553">
    <property type="component" value="Unassembled WGS sequence"/>
</dbReference>
<dbReference type="GO" id="GO:0000428">
    <property type="term" value="C:DNA-directed RNA polymerase complex"/>
    <property type="evidence" value="ECO:0007669"/>
    <property type="project" value="UniProtKB-KW"/>
</dbReference>
<dbReference type="InterPro" id="IPR038709">
    <property type="entry name" value="RpoN_core-bd_sf"/>
</dbReference>
<dbReference type="GO" id="GO:0016987">
    <property type="term" value="F:sigma factor activity"/>
    <property type="evidence" value="ECO:0007669"/>
    <property type="project" value="UniProtKB-KW"/>
</dbReference>
<evidence type="ECO:0000256" key="7">
    <source>
        <dbReference type="ARBA" id="ARBA00023125"/>
    </source>
</evidence>
<keyword evidence="8" id="KW-0804">Transcription</keyword>
<keyword evidence="6" id="KW-0731">Sigma factor</keyword>
<dbReference type="GO" id="GO:0006352">
    <property type="term" value="P:DNA-templated transcription initiation"/>
    <property type="evidence" value="ECO:0007669"/>
    <property type="project" value="InterPro"/>
</dbReference>
<dbReference type="GO" id="GO:0001216">
    <property type="term" value="F:DNA-binding transcription activator activity"/>
    <property type="evidence" value="ECO:0007669"/>
    <property type="project" value="InterPro"/>
</dbReference>
<evidence type="ECO:0000256" key="4">
    <source>
        <dbReference type="ARBA" id="ARBA00022695"/>
    </source>
</evidence>
<feature type="domain" description="RNA polymerase sigma factor 54 core-binding" evidence="10">
    <location>
        <begin position="83"/>
        <end position="257"/>
    </location>
</feature>
<comment type="similarity">
    <text evidence="1">Belongs to the sigma-54 factor family.</text>
</comment>
<dbReference type="Pfam" id="PF04552">
    <property type="entry name" value="Sigma54_DBD"/>
    <property type="match status" value="1"/>
</dbReference>
<evidence type="ECO:0000256" key="8">
    <source>
        <dbReference type="ARBA" id="ARBA00023163"/>
    </source>
</evidence>